<feature type="domain" description="Glycosyl transferase family 1" evidence="2">
    <location>
        <begin position="202"/>
        <end position="353"/>
    </location>
</feature>
<keyword evidence="5" id="KW-1185">Reference proteome</keyword>
<dbReference type="CDD" id="cd03809">
    <property type="entry name" value="GT4_MtfB-like"/>
    <property type="match status" value="1"/>
</dbReference>
<gene>
    <name evidence="4" type="ORF">G3574_25670</name>
</gene>
<dbReference type="GO" id="GO:0016757">
    <property type="term" value="F:glycosyltransferase activity"/>
    <property type="evidence" value="ECO:0007669"/>
    <property type="project" value="InterPro"/>
</dbReference>
<dbReference type="Pfam" id="PF00534">
    <property type="entry name" value="Glycos_transf_1"/>
    <property type="match status" value="1"/>
</dbReference>
<dbReference type="PANTHER" id="PTHR46401:SF2">
    <property type="entry name" value="GLYCOSYLTRANSFERASE WBBK-RELATED"/>
    <property type="match status" value="1"/>
</dbReference>
<protein>
    <submittedName>
        <fullName evidence="4">Glycosyltransferase family 4 protein</fullName>
    </submittedName>
</protein>
<evidence type="ECO:0000313" key="4">
    <source>
        <dbReference type="EMBL" id="NEX64483.1"/>
    </source>
</evidence>
<name>A0A6B3SUK7_9BURK</name>
<proteinExistence type="predicted"/>
<dbReference type="GO" id="GO:0009103">
    <property type="term" value="P:lipopolysaccharide biosynthetic process"/>
    <property type="evidence" value="ECO:0007669"/>
    <property type="project" value="TreeGrafter"/>
</dbReference>
<accession>A0A6B3SUK7</accession>
<evidence type="ECO:0000256" key="1">
    <source>
        <dbReference type="ARBA" id="ARBA00022679"/>
    </source>
</evidence>
<organism evidence="4 5">
    <name type="scientific">Noviherbaspirillum galbum</name>
    <dbReference type="NCBI Taxonomy" id="2709383"/>
    <lineage>
        <taxon>Bacteria</taxon>
        <taxon>Pseudomonadati</taxon>
        <taxon>Pseudomonadota</taxon>
        <taxon>Betaproteobacteria</taxon>
        <taxon>Burkholderiales</taxon>
        <taxon>Oxalobacteraceae</taxon>
        <taxon>Noviherbaspirillum</taxon>
    </lineage>
</organism>
<comment type="caution">
    <text evidence="4">The sequence shown here is derived from an EMBL/GenBank/DDBJ whole genome shotgun (WGS) entry which is preliminary data.</text>
</comment>
<dbReference type="EMBL" id="JAAIVB010000079">
    <property type="protein sequence ID" value="NEX64483.1"/>
    <property type="molecule type" value="Genomic_DNA"/>
</dbReference>
<dbReference type="Gene3D" id="3.40.50.2000">
    <property type="entry name" value="Glycogen Phosphorylase B"/>
    <property type="match status" value="2"/>
</dbReference>
<dbReference type="Pfam" id="PF13439">
    <property type="entry name" value="Glyco_transf_4"/>
    <property type="match status" value="1"/>
</dbReference>
<evidence type="ECO:0000259" key="2">
    <source>
        <dbReference type="Pfam" id="PF00534"/>
    </source>
</evidence>
<dbReference type="RefSeq" id="WP_163968405.1">
    <property type="nucleotide sequence ID" value="NZ_JAAIVB010000079.1"/>
</dbReference>
<feature type="domain" description="Glycosyltransferase subfamily 4-like N-terminal" evidence="3">
    <location>
        <begin position="17"/>
        <end position="182"/>
    </location>
</feature>
<dbReference type="InterPro" id="IPR001296">
    <property type="entry name" value="Glyco_trans_1"/>
</dbReference>
<keyword evidence="1 4" id="KW-0808">Transferase</keyword>
<dbReference type="AlphaFoldDB" id="A0A6B3SUK7"/>
<dbReference type="FunFam" id="3.40.50.2000:FF:000119">
    <property type="entry name" value="Glycosyl transferase group 1"/>
    <property type="match status" value="1"/>
</dbReference>
<dbReference type="SUPFAM" id="SSF53756">
    <property type="entry name" value="UDP-Glycosyltransferase/glycogen phosphorylase"/>
    <property type="match status" value="1"/>
</dbReference>
<dbReference type="PANTHER" id="PTHR46401">
    <property type="entry name" value="GLYCOSYLTRANSFERASE WBBK-RELATED"/>
    <property type="match status" value="1"/>
</dbReference>
<reference evidence="4 5" key="1">
    <citation type="submission" date="2020-02" db="EMBL/GenBank/DDBJ databases">
        <authorList>
            <person name="Kim M.K."/>
        </authorList>
    </citation>
    <scope>NUCLEOTIDE SEQUENCE [LARGE SCALE GENOMIC DNA]</scope>
    <source>
        <strain evidence="4 5">17J57-3</strain>
    </source>
</reference>
<evidence type="ECO:0000259" key="3">
    <source>
        <dbReference type="Pfam" id="PF13439"/>
    </source>
</evidence>
<dbReference type="InterPro" id="IPR028098">
    <property type="entry name" value="Glyco_trans_4-like_N"/>
</dbReference>
<dbReference type="Proteomes" id="UP000482155">
    <property type="component" value="Unassembled WGS sequence"/>
</dbReference>
<evidence type="ECO:0000313" key="5">
    <source>
        <dbReference type="Proteomes" id="UP000482155"/>
    </source>
</evidence>
<sequence>MRRILLDLTQLPLERTGVGIYAVNYVHCLQSLAEHGEMHFLVLDDDKELLASARAVPGASVIALNARLFRRFAFRVLLEQVLIPMIAISRRMDAVHSLHYSFPLLSFGRFRRIVTVCDMSFFLFPELHVPVKRVFFQFFIRRLARADGLLFISESTQRDFEARFPRPGPRKAVIHLGADLRRLAQAPDPAVLDALRRKFDLDDYVLYVGTVEPRKNLIGLIQAFEQVAERHPGLKLVIAGKLGWDYDDVLDAAKRSPVRDRIVMTGYLSETEKHALIKAARLFVYVSFYEGFGLPVLEGMAAGVATITSNLSSMPEVAGDAAPTVDPREPAQIAAAMERLLSDDGERQDVASRGLAQSRRFTWENLTHRSLGFYRQVIAARR</sequence>